<dbReference type="Gene3D" id="3.40.50.1820">
    <property type="entry name" value="alpha/beta hydrolase"/>
    <property type="match status" value="1"/>
</dbReference>
<dbReference type="OrthoDB" id="3210164at2"/>
<dbReference type="Proteomes" id="UP000198504">
    <property type="component" value="Unassembled WGS sequence"/>
</dbReference>
<dbReference type="GO" id="GO:0047372">
    <property type="term" value="F:monoacylglycerol lipase activity"/>
    <property type="evidence" value="ECO:0007669"/>
    <property type="project" value="TreeGrafter"/>
</dbReference>
<feature type="domain" description="AB hydrolase-1" evidence="2">
    <location>
        <begin position="63"/>
        <end position="179"/>
    </location>
</feature>
<evidence type="ECO:0000313" key="4">
    <source>
        <dbReference type="Proteomes" id="UP000198504"/>
    </source>
</evidence>
<gene>
    <name evidence="3" type="ORF">SAMN05421756_106136</name>
</gene>
<keyword evidence="4" id="KW-1185">Reference proteome</keyword>
<name>A0A1H9JAK1_9ACTN</name>
<dbReference type="EMBL" id="FOFA01000006">
    <property type="protein sequence ID" value="SEQ83625.1"/>
    <property type="molecule type" value="Genomic_DNA"/>
</dbReference>
<dbReference type="GO" id="GO:0046464">
    <property type="term" value="P:acylglycerol catabolic process"/>
    <property type="evidence" value="ECO:0007669"/>
    <property type="project" value="TreeGrafter"/>
</dbReference>
<dbReference type="PANTHER" id="PTHR43798:SF5">
    <property type="entry name" value="MONOACYLGLYCEROL LIPASE ABHD6"/>
    <property type="match status" value="1"/>
</dbReference>
<feature type="region of interest" description="Disordered" evidence="1">
    <location>
        <begin position="67"/>
        <end position="88"/>
    </location>
</feature>
<accession>A0A1H9JAK1</accession>
<dbReference type="RefSeq" id="WP_091182212.1">
    <property type="nucleotide sequence ID" value="NZ_FOFA01000006.1"/>
</dbReference>
<dbReference type="InterPro" id="IPR050266">
    <property type="entry name" value="AB_hydrolase_sf"/>
</dbReference>
<evidence type="ECO:0000313" key="3">
    <source>
        <dbReference type="EMBL" id="SEQ83625.1"/>
    </source>
</evidence>
<dbReference type="GO" id="GO:0016020">
    <property type="term" value="C:membrane"/>
    <property type="evidence" value="ECO:0007669"/>
    <property type="project" value="TreeGrafter"/>
</dbReference>
<evidence type="ECO:0000256" key="1">
    <source>
        <dbReference type="SAM" id="MobiDB-lite"/>
    </source>
</evidence>
<dbReference type="STRING" id="1036181.SAMN05421756_106136"/>
<sequence length="296" mass="30662">MTTSSPTTQVPTVTRTVGEGEDLITYDVRGDLADATPARPVLVMFGSPMDAGGFGPLAARFTDRPVVTYDPRGTGRNPKGTTPVTPEQHAEDLHRVITALEAGPVDLMGSSGGAVNALALAAAHPEDVRRVVAHEPPTAMGLPDQDVLLDACADLAATYASSGQGPAMAKFMALVMHDGPLPDDWLARPAPDPAAFGLPTEDDGDRTQALFRNGPACNALAVDPARLGPLGDRVVIAVGVESGDTMAARGGRQVARTLGLAVTDFPSHHGGFLGDEFGQHGDPDGFAARLHAVLDR</sequence>
<dbReference type="AlphaFoldDB" id="A0A1H9JAK1"/>
<dbReference type="InterPro" id="IPR000073">
    <property type="entry name" value="AB_hydrolase_1"/>
</dbReference>
<reference evidence="4" key="1">
    <citation type="submission" date="2016-10" db="EMBL/GenBank/DDBJ databases">
        <authorList>
            <person name="Varghese N."/>
            <person name="Submissions S."/>
        </authorList>
    </citation>
    <scope>NUCLEOTIDE SEQUENCE [LARGE SCALE GENOMIC DNA]</scope>
    <source>
        <strain evidence="4">CGMCC 4.6856</strain>
    </source>
</reference>
<proteinExistence type="predicted"/>
<evidence type="ECO:0000259" key="2">
    <source>
        <dbReference type="Pfam" id="PF00561"/>
    </source>
</evidence>
<dbReference type="InterPro" id="IPR029058">
    <property type="entry name" value="AB_hydrolase_fold"/>
</dbReference>
<dbReference type="SUPFAM" id="SSF53474">
    <property type="entry name" value="alpha/beta-Hydrolases"/>
    <property type="match status" value="1"/>
</dbReference>
<organism evidence="3 4">
    <name type="scientific">Microlunatus flavus</name>
    <dbReference type="NCBI Taxonomy" id="1036181"/>
    <lineage>
        <taxon>Bacteria</taxon>
        <taxon>Bacillati</taxon>
        <taxon>Actinomycetota</taxon>
        <taxon>Actinomycetes</taxon>
        <taxon>Propionibacteriales</taxon>
        <taxon>Propionibacteriaceae</taxon>
        <taxon>Microlunatus</taxon>
    </lineage>
</organism>
<dbReference type="PANTHER" id="PTHR43798">
    <property type="entry name" value="MONOACYLGLYCEROL LIPASE"/>
    <property type="match status" value="1"/>
</dbReference>
<protein>
    <submittedName>
        <fullName evidence="3">Pimeloyl-ACP methyl ester carboxylesterase</fullName>
    </submittedName>
</protein>
<dbReference type="Pfam" id="PF00561">
    <property type="entry name" value="Abhydrolase_1"/>
    <property type="match status" value="1"/>
</dbReference>